<gene>
    <name evidence="12" type="ORF">METZ01_LOCUS480697</name>
</gene>
<evidence type="ECO:0000313" key="12">
    <source>
        <dbReference type="EMBL" id="SVE27843.1"/>
    </source>
</evidence>
<evidence type="ECO:0000256" key="4">
    <source>
        <dbReference type="ARBA" id="ARBA00022719"/>
    </source>
</evidence>
<dbReference type="GO" id="GO:0048038">
    <property type="term" value="F:quinone binding"/>
    <property type="evidence" value="ECO:0007669"/>
    <property type="project" value="UniProtKB-KW"/>
</dbReference>
<evidence type="ECO:0000256" key="5">
    <source>
        <dbReference type="ARBA" id="ARBA00022989"/>
    </source>
</evidence>
<evidence type="ECO:0000256" key="9">
    <source>
        <dbReference type="ARBA" id="ARBA00023284"/>
    </source>
</evidence>
<evidence type="ECO:0000256" key="7">
    <source>
        <dbReference type="ARBA" id="ARBA00023136"/>
    </source>
</evidence>
<feature type="domain" description="Vitamin K epoxide reductase" evidence="11">
    <location>
        <begin position="18"/>
        <end position="68"/>
    </location>
</feature>
<protein>
    <recommendedName>
        <fullName evidence="11">Vitamin K epoxide reductase domain-containing protein</fullName>
    </recommendedName>
</protein>
<dbReference type="Pfam" id="PF07884">
    <property type="entry name" value="VKOR"/>
    <property type="match status" value="1"/>
</dbReference>
<keyword evidence="8" id="KW-1015">Disulfide bond</keyword>
<evidence type="ECO:0000256" key="8">
    <source>
        <dbReference type="ARBA" id="ARBA00023157"/>
    </source>
</evidence>
<keyword evidence="9" id="KW-0676">Redox-active center</keyword>
<feature type="transmembrane region" description="Helical" evidence="10">
    <location>
        <begin position="20"/>
        <end position="41"/>
    </location>
</feature>
<evidence type="ECO:0000256" key="1">
    <source>
        <dbReference type="ARBA" id="ARBA00004141"/>
    </source>
</evidence>
<evidence type="ECO:0000256" key="2">
    <source>
        <dbReference type="ARBA" id="ARBA00006214"/>
    </source>
</evidence>
<feature type="transmembrane region" description="Helical" evidence="10">
    <location>
        <begin position="47"/>
        <end position="69"/>
    </location>
</feature>
<evidence type="ECO:0000256" key="3">
    <source>
        <dbReference type="ARBA" id="ARBA00022692"/>
    </source>
</evidence>
<dbReference type="GO" id="GO:0016020">
    <property type="term" value="C:membrane"/>
    <property type="evidence" value="ECO:0007669"/>
    <property type="project" value="UniProtKB-SubCell"/>
</dbReference>
<dbReference type="GO" id="GO:0016491">
    <property type="term" value="F:oxidoreductase activity"/>
    <property type="evidence" value="ECO:0007669"/>
    <property type="project" value="UniProtKB-KW"/>
</dbReference>
<evidence type="ECO:0000259" key="11">
    <source>
        <dbReference type="Pfam" id="PF07884"/>
    </source>
</evidence>
<accession>A0A383C712</accession>
<organism evidence="12">
    <name type="scientific">marine metagenome</name>
    <dbReference type="NCBI Taxonomy" id="408172"/>
    <lineage>
        <taxon>unclassified sequences</taxon>
        <taxon>metagenomes</taxon>
        <taxon>ecological metagenomes</taxon>
    </lineage>
</organism>
<keyword evidence="4" id="KW-0874">Quinone</keyword>
<keyword evidence="3 10" id="KW-0812">Transmembrane</keyword>
<proteinExistence type="inferred from homology"/>
<feature type="non-terminal residue" evidence="12">
    <location>
        <position position="1"/>
    </location>
</feature>
<reference evidence="12" key="1">
    <citation type="submission" date="2018-05" db="EMBL/GenBank/DDBJ databases">
        <authorList>
            <person name="Lanie J.A."/>
            <person name="Ng W.-L."/>
            <person name="Kazmierczak K.M."/>
            <person name="Andrzejewski T.M."/>
            <person name="Davidsen T.M."/>
            <person name="Wayne K.J."/>
            <person name="Tettelin H."/>
            <person name="Glass J.I."/>
            <person name="Rusch D."/>
            <person name="Podicherti R."/>
            <person name="Tsui H.-C.T."/>
            <person name="Winkler M.E."/>
        </authorList>
    </citation>
    <scope>NUCLEOTIDE SEQUENCE</scope>
</reference>
<evidence type="ECO:0000256" key="6">
    <source>
        <dbReference type="ARBA" id="ARBA00023002"/>
    </source>
</evidence>
<sequence length="86" mass="9532">VLFSLALDRYLNMDLERTRYNVLLLPLVGLSGSAFGAYLTYAEAFIIHQWCPFCLTAFALTLGATFFALRTYGAELKNFIGGNDGI</sequence>
<dbReference type="InterPro" id="IPR038354">
    <property type="entry name" value="VKOR_sf"/>
</dbReference>
<name>A0A383C712_9ZZZZ</name>
<keyword evidence="6" id="KW-0560">Oxidoreductase</keyword>
<evidence type="ECO:0000256" key="10">
    <source>
        <dbReference type="SAM" id="Phobius"/>
    </source>
</evidence>
<keyword evidence="7 10" id="KW-0472">Membrane</keyword>
<keyword evidence="5 10" id="KW-1133">Transmembrane helix</keyword>
<dbReference type="Gene3D" id="1.20.1440.130">
    <property type="entry name" value="VKOR domain"/>
    <property type="match status" value="1"/>
</dbReference>
<comment type="similarity">
    <text evidence="2">Belongs to the VKOR family.</text>
</comment>
<dbReference type="EMBL" id="UINC01206284">
    <property type="protein sequence ID" value="SVE27843.1"/>
    <property type="molecule type" value="Genomic_DNA"/>
</dbReference>
<dbReference type="AlphaFoldDB" id="A0A383C712"/>
<comment type="subcellular location">
    <subcellularLocation>
        <location evidence="1">Membrane</location>
        <topology evidence="1">Multi-pass membrane protein</topology>
    </subcellularLocation>
</comment>
<dbReference type="InterPro" id="IPR012932">
    <property type="entry name" value="VKOR"/>
</dbReference>